<keyword evidence="2" id="KW-1185">Reference proteome</keyword>
<sequence length="369" mass="40690">MTGLFRRDFAEAMRTTKEVKAGFIHDLNDVYSRGVRIVKESVENGVTAIRAHVEVDSAVRFVCLDVAQRLKQEFSAVCDIQIAVFAQEPLFDSPDATSPGENWTCFQEALMTYQVDVIGSAPYVEPTVKQAKENIRLIFDLLEDSSATQLDFHLDYNLDACSEPLIYEVINQAKTRYSGPTCPNITVGHATRLQMFSAPEWRSLTEAIAGFPIHFICLPQSDVYMQGRQYGTEPLGAPRGTLRVPQLAKTYGVEVAMSVNNVENAFTPQGSLDPLSLCTFGVAIFQAATPEDISVLAKSVTITSKRAIGVQDVPTSLVLTVGDPADFVILHRNESLQSAVLNPSYDRTTIKTGNMVASRRSVRWLLNTT</sequence>
<accession>A0A409YFF9</accession>
<dbReference type="InterPro" id="IPR052349">
    <property type="entry name" value="Metallo-hydrolase_Enzymes"/>
</dbReference>
<protein>
    <recommendedName>
        <fullName evidence="3">Amidohydrolase-related domain-containing protein</fullName>
    </recommendedName>
</protein>
<dbReference type="Gene3D" id="3.20.20.140">
    <property type="entry name" value="Metal-dependent hydrolases"/>
    <property type="match status" value="1"/>
</dbReference>
<evidence type="ECO:0008006" key="3">
    <source>
        <dbReference type="Google" id="ProtNLM"/>
    </source>
</evidence>
<dbReference type="AlphaFoldDB" id="A0A409YFF9"/>
<dbReference type="STRING" id="181874.A0A409YFF9"/>
<dbReference type="SUPFAM" id="SSF51556">
    <property type="entry name" value="Metallo-dependent hydrolases"/>
    <property type="match status" value="1"/>
</dbReference>
<dbReference type="EMBL" id="NHTK01001220">
    <property type="protein sequence ID" value="PPR01742.1"/>
    <property type="molecule type" value="Genomic_DNA"/>
</dbReference>
<name>A0A409YFF9_9AGAR</name>
<evidence type="ECO:0000313" key="1">
    <source>
        <dbReference type="EMBL" id="PPR01742.1"/>
    </source>
</evidence>
<dbReference type="InParanoid" id="A0A409YFF9"/>
<proteinExistence type="predicted"/>
<comment type="caution">
    <text evidence="1">The sequence shown here is derived from an EMBL/GenBank/DDBJ whole genome shotgun (WGS) entry which is preliminary data.</text>
</comment>
<organism evidence="1 2">
    <name type="scientific">Panaeolus cyanescens</name>
    <dbReference type="NCBI Taxonomy" id="181874"/>
    <lineage>
        <taxon>Eukaryota</taxon>
        <taxon>Fungi</taxon>
        <taxon>Dikarya</taxon>
        <taxon>Basidiomycota</taxon>
        <taxon>Agaricomycotina</taxon>
        <taxon>Agaricomycetes</taxon>
        <taxon>Agaricomycetidae</taxon>
        <taxon>Agaricales</taxon>
        <taxon>Agaricineae</taxon>
        <taxon>Galeropsidaceae</taxon>
        <taxon>Panaeolus</taxon>
    </lineage>
</organism>
<dbReference type="PANTHER" id="PTHR32027">
    <property type="entry name" value="CYTOSINE DEAMINASE"/>
    <property type="match status" value="1"/>
</dbReference>
<dbReference type="InterPro" id="IPR032466">
    <property type="entry name" value="Metal_Hydrolase"/>
</dbReference>
<dbReference type="GO" id="GO:0016814">
    <property type="term" value="F:hydrolase activity, acting on carbon-nitrogen (but not peptide) bonds, in cyclic amidines"/>
    <property type="evidence" value="ECO:0007669"/>
    <property type="project" value="TreeGrafter"/>
</dbReference>
<gene>
    <name evidence="1" type="ORF">CVT24_001562</name>
</gene>
<reference evidence="1 2" key="1">
    <citation type="journal article" date="2018" name="Evol. Lett.">
        <title>Horizontal gene cluster transfer increased hallucinogenic mushroom diversity.</title>
        <authorList>
            <person name="Reynolds H.T."/>
            <person name="Vijayakumar V."/>
            <person name="Gluck-Thaler E."/>
            <person name="Korotkin H.B."/>
            <person name="Matheny P.B."/>
            <person name="Slot J.C."/>
        </authorList>
    </citation>
    <scope>NUCLEOTIDE SEQUENCE [LARGE SCALE GENOMIC DNA]</scope>
    <source>
        <strain evidence="1 2">2629</strain>
    </source>
</reference>
<dbReference type="Proteomes" id="UP000284842">
    <property type="component" value="Unassembled WGS sequence"/>
</dbReference>
<dbReference type="OrthoDB" id="10266980at2759"/>
<dbReference type="PANTHER" id="PTHR32027:SF0">
    <property type="entry name" value="CYTOSINE DEAMINASE"/>
    <property type="match status" value="1"/>
</dbReference>
<evidence type="ECO:0000313" key="2">
    <source>
        <dbReference type="Proteomes" id="UP000284842"/>
    </source>
</evidence>